<feature type="transmembrane region" description="Helical" evidence="10">
    <location>
        <begin position="295"/>
        <end position="312"/>
    </location>
</feature>
<dbReference type="Pfam" id="PF00999">
    <property type="entry name" value="Na_H_Exchanger"/>
    <property type="match status" value="1"/>
</dbReference>
<organism evidence="12 13">
    <name type="scientific">Stentor coeruleus</name>
    <dbReference type="NCBI Taxonomy" id="5963"/>
    <lineage>
        <taxon>Eukaryota</taxon>
        <taxon>Sar</taxon>
        <taxon>Alveolata</taxon>
        <taxon>Ciliophora</taxon>
        <taxon>Postciliodesmatophora</taxon>
        <taxon>Heterotrichea</taxon>
        <taxon>Heterotrichida</taxon>
        <taxon>Stentoridae</taxon>
        <taxon>Stentor</taxon>
    </lineage>
</organism>
<name>A0A1R2AS90_9CILI</name>
<evidence type="ECO:0000256" key="1">
    <source>
        <dbReference type="ARBA" id="ARBA00004141"/>
    </source>
</evidence>
<comment type="caution">
    <text evidence="12">The sequence shown here is derived from an EMBL/GenBank/DDBJ whole genome shotgun (WGS) entry which is preliminary data.</text>
</comment>
<evidence type="ECO:0000256" key="10">
    <source>
        <dbReference type="SAM" id="Phobius"/>
    </source>
</evidence>
<keyword evidence="2" id="KW-0813">Transport</keyword>
<dbReference type="Proteomes" id="UP000187209">
    <property type="component" value="Unassembled WGS sequence"/>
</dbReference>
<protein>
    <recommendedName>
        <fullName evidence="11">Cation/H+ exchanger transmembrane domain-containing protein</fullName>
    </recommendedName>
</protein>
<feature type="transmembrane region" description="Helical" evidence="10">
    <location>
        <begin position="6"/>
        <end position="26"/>
    </location>
</feature>
<feature type="transmembrane region" description="Helical" evidence="10">
    <location>
        <begin position="204"/>
        <end position="227"/>
    </location>
</feature>
<evidence type="ECO:0000256" key="7">
    <source>
        <dbReference type="ARBA" id="ARBA00023136"/>
    </source>
</evidence>
<keyword evidence="6" id="KW-0406">Ion transport</keyword>
<evidence type="ECO:0000256" key="2">
    <source>
        <dbReference type="ARBA" id="ARBA00022448"/>
    </source>
</evidence>
<keyword evidence="4 10" id="KW-1133">Transmembrane helix</keyword>
<evidence type="ECO:0000256" key="5">
    <source>
        <dbReference type="ARBA" id="ARBA00023053"/>
    </source>
</evidence>
<feature type="transmembrane region" description="Helical" evidence="10">
    <location>
        <begin position="248"/>
        <end position="275"/>
    </location>
</feature>
<evidence type="ECO:0000256" key="9">
    <source>
        <dbReference type="SAM" id="MobiDB-lite"/>
    </source>
</evidence>
<gene>
    <name evidence="12" type="ORF">SteCoe_35498</name>
</gene>
<evidence type="ECO:0000313" key="12">
    <source>
        <dbReference type="EMBL" id="OMJ67352.1"/>
    </source>
</evidence>
<dbReference type="PANTHER" id="PTHR10110:SF187">
    <property type="entry name" value="SODIUM_HYDROGEN EXCHANGER"/>
    <property type="match status" value="1"/>
</dbReference>
<dbReference type="GO" id="GO:0015385">
    <property type="term" value="F:sodium:proton antiporter activity"/>
    <property type="evidence" value="ECO:0007669"/>
    <property type="project" value="InterPro"/>
</dbReference>
<dbReference type="InterPro" id="IPR018422">
    <property type="entry name" value="Cation/H_exchanger_CPA1"/>
</dbReference>
<feature type="transmembrane region" description="Helical" evidence="10">
    <location>
        <begin position="66"/>
        <end position="83"/>
    </location>
</feature>
<dbReference type="AlphaFoldDB" id="A0A1R2AS90"/>
<evidence type="ECO:0000256" key="8">
    <source>
        <dbReference type="ARBA" id="ARBA00023201"/>
    </source>
</evidence>
<feature type="transmembrane region" description="Helical" evidence="10">
    <location>
        <begin position="397"/>
        <end position="416"/>
    </location>
</feature>
<keyword evidence="13" id="KW-1185">Reference proteome</keyword>
<dbReference type="InterPro" id="IPR004709">
    <property type="entry name" value="NaH_exchanger"/>
</dbReference>
<feature type="domain" description="Cation/H+ exchanger transmembrane" evidence="11">
    <location>
        <begin position="18"/>
        <end position="416"/>
    </location>
</feature>
<feature type="transmembrane region" description="Helical" evidence="10">
    <location>
        <begin position="95"/>
        <end position="118"/>
    </location>
</feature>
<sequence length="531" mass="59937">MAETLAVETLICLFLVTMFLMTSVYLQKYNVTYIHESGVCIVLGMLAGALILWTTDETPSKFEAPIFFQFMLPFLIFGVGYNMKRRRFFRNIGHIITNGLIGTLITFTILSLFAWTFSDLGAIRDADGITRYLSLKDILALGGVLSSTDMAISLSVLHENKTPRLHSLLFGESIINTAIAILLVRTVLIAGFDDFSASSVFIFFGYFIFNCVTSILMGTVFGFISCLMTKNFTALKNDPSKEVALQFYIAWSAYIVAEMCHISGVITILVCAIITGHYAWYNLTTESRIVVNDTFYLLGDGTQALIFSYLGLTSLSYKGSQISYMFILLMVLAIILARFISTFGMALLEKVCKKKKYDFNWKDLSIMWFAGIFRGTIAFALVTSVDFGHEEILQVTVLGLVVFSMLVFGFLMPIWVTLIKPSEIIKANQSLIEAAADGDLRRSLVGATRLNFMLTKDDVSKKKGWFHNKWREIDNNYIKPCLIDKEKLEEQRKFKEELEAKARDEEEDGTEIMTSQLEPEKQPLEESKESK</sequence>
<dbReference type="PRINTS" id="PR01084">
    <property type="entry name" value="NAHEXCHNGR"/>
</dbReference>
<feature type="region of interest" description="Disordered" evidence="9">
    <location>
        <begin position="498"/>
        <end position="531"/>
    </location>
</feature>
<dbReference type="GO" id="GO:0051453">
    <property type="term" value="P:regulation of intracellular pH"/>
    <property type="evidence" value="ECO:0007669"/>
    <property type="project" value="TreeGrafter"/>
</dbReference>
<dbReference type="Gene3D" id="6.10.140.1330">
    <property type="match status" value="1"/>
</dbReference>
<evidence type="ECO:0000313" key="13">
    <source>
        <dbReference type="Proteomes" id="UP000187209"/>
    </source>
</evidence>
<dbReference type="PANTHER" id="PTHR10110">
    <property type="entry name" value="SODIUM/HYDROGEN EXCHANGER"/>
    <property type="match status" value="1"/>
</dbReference>
<proteinExistence type="predicted"/>
<feature type="transmembrane region" description="Helical" evidence="10">
    <location>
        <begin position="366"/>
        <end position="385"/>
    </location>
</feature>
<keyword evidence="5" id="KW-0915">Sodium</keyword>
<dbReference type="EMBL" id="MPUH01001512">
    <property type="protein sequence ID" value="OMJ67352.1"/>
    <property type="molecule type" value="Genomic_DNA"/>
</dbReference>
<evidence type="ECO:0000256" key="3">
    <source>
        <dbReference type="ARBA" id="ARBA00022692"/>
    </source>
</evidence>
<evidence type="ECO:0000256" key="4">
    <source>
        <dbReference type="ARBA" id="ARBA00022989"/>
    </source>
</evidence>
<evidence type="ECO:0000256" key="6">
    <source>
        <dbReference type="ARBA" id="ARBA00023065"/>
    </source>
</evidence>
<keyword evidence="8" id="KW-0739">Sodium transport</keyword>
<comment type="subcellular location">
    <subcellularLocation>
        <location evidence="1">Membrane</location>
        <topology evidence="1">Multi-pass membrane protein</topology>
    </subcellularLocation>
</comment>
<reference evidence="12 13" key="1">
    <citation type="submission" date="2016-11" db="EMBL/GenBank/DDBJ databases">
        <title>The macronuclear genome of Stentor coeruleus: a giant cell with tiny introns.</title>
        <authorList>
            <person name="Slabodnick M."/>
            <person name="Ruby J.G."/>
            <person name="Reiff S.B."/>
            <person name="Swart E.C."/>
            <person name="Gosai S."/>
            <person name="Prabakaran S."/>
            <person name="Witkowska E."/>
            <person name="Larue G.E."/>
            <person name="Fisher S."/>
            <person name="Freeman R.M."/>
            <person name="Gunawardena J."/>
            <person name="Chu W."/>
            <person name="Stover N.A."/>
            <person name="Gregory B.D."/>
            <person name="Nowacki M."/>
            <person name="Derisi J."/>
            <person name="Roy S.W."/>
            <person name="Marshall W.F."/>
            <person name="Sood P."/>
        </authorList>
    </citation>
    <scope>NUCLEOTIDE SEQUENCE [LARGE SCALE GENOMIC DNA]</scope>
    <source>
        <strain evidence="12">WM001</strain>
    </source>
</reference>
<dbReference type="GO" id="GO:0005886">
    <property type="term" value="C:plasma membrane"/>
    <property type="evidence" value="ECO:0007669"/>
    <property type="project" value="TreeGrafter"/>
</dbReference>
<dbReference type="InterPro" id="IPR006153">
    <property type="entry name" value="Cation/H_exchanger_TM"/>
</dbReference>
<feature type="transmembrane region" description="Helical" evidence="10">
    <location>
        <begin position="138"/>
        <end position="157"/>
    </location>
</feature>
<evidence type="ECO:0000259" key="11">
    <source>
        <dbReference type="Pfam" id="PF00999"/>
    </source>
</evidence>
<feature type="transmembrane region" description="Helical" evidence="10">
    <location>
        <begin position="169"/>
        <end position="192"/>
    </location>
</feature>
<feature type="transmembrane region" description="Helical" evidence="10">
    <location>
        <begin position="33"/>
        <end position="54"/>
    </location>
</feature>
<dbReference type="OrthoDB" id="196264at2759"/>
<feature type="compositionally biased region" description="Basic and acidic residues" evidence="9">
    <location>
        <begin position="518"/>
        <end position="531"/>
    </location>
</feature>
<feature type="transmembrane region" description="Helical" evidence="10">
    <location>
        <begin position="324"/>
        <end position="346"/>
    </location>
</feature>
<keyword evidence="7 10" id="KW-0472">Membrane</keyword>
<accession>A0A1R2AS90</accession>
<dbReference type="GO" id="GO:0015386">
    <property type="term" value="F:potassium:proton antiporter activity"/>
    <property type="evidence" value="ECO:0007669"/>
    <property type="project" value="TreeGrafter"/>
</dbReference>
<dbReference type="GO" id="GO:0098719">
    <property type="term" value="P:sodium ion import across plasma membrane"/>
    <property type="evidence" value="ECO:0007669"/>
    <property type="project" value="TreeGrafter"/>
</dbReference>
<keyword evidence="3 10" id="KW-0812">Transmembrane</keyword>